<dbReference type="AlphaFoldDB" id="A0AAV2R0N2"/>
<feature type="region of interest" description="Disordered" evidence="1">
    <location>
        <begin position="1"/>
        <end position="36"/>
    </location>
</feature>
<organism evidence="2 3">
    <name type="scientific">Meganyctiphanes norvegica</name>
    <name type="common">Northern krill</name>
    <name type="synonym">Thysanopoda norvegica</name>
    <dbReference type="NCBI Taxonomy" id="48144"/>
    <lineage>
        <taxon>Eukaryota</taxon>
        <taxon>Metazoa</taxon>
        <taxon>Ecdysozoa</taxon>
        <taxon>Arthropoda</taxon>
        <taxon>Crustacea</taxon>
        <taxon>Multicrustacea</taxon>
        <taxon>Malacostraca</taxon>
        <taxon>Eumalacostraca</taxon>
        <taxon>Eucarida</taxon>
        <taxon>Euphausiacea</taxon>
        <taxon>Euphausiidae</taxon>
        <taxon>Meganyctiphanes</taxon>
    </lineage>
</organism>
<protein>
    <submittedName>
        <fullName evidence="2">Uncharacterized protein</fullName>
    </submittedName>
</protein>
<dbReference type="EMBL" id="CAXKWB010012370">
    <property type="protein sequence ID" value="CAL4104379.1"/>
    <property type="molecule type" value="Genomic_DNA"/>
</dbReference>
<dbReference type="Proteomes" id="UP001497623">
    <property type="component" value="Unassembled WGS sequence"/>
</dbReference>
<accession>A0AAV2R0N2</accession>
<feature type="region of interest" description="Disordered" evidence="1">
    <location>
        <begin position="79"/>
        <end position="101"/>
    </location>
</feature>
<feature type="non-terminal residue" evidence="2">
    <location>
        <position position="1"/>
    </location>
</feature>
<proteinExistence type="predicted"/>
<evidence type="ECO:0000313" key="3">
    <source>
        <dbReference type="Proteomes" id="UP001497623"/>
    </source>
</evidence>
<reference evidence="2 3" key="1">
    <citation type="submission" date="2024-05" db="EMBL/GenBank/DDBJ databases">
        <authorList>
            <person name="Wallberg A."/>
        </authorList>
    </citation>
    <scope>NUCLEOTIDE SEQUENCE [LARGE SCALE GENOMIC DNA]</scope>
</reference>
<evidence type="ECO:0000256" key="1">
    <source>
        <dbReference type="SAM" id="MobiDB-lite"/>
    </source>
</evidence>
<name>A0AAV2R0N2_MEGNR</name>
<evidence type="ECO:0000313" key="2">
    <source>
        <dbReference type="EMBL" id="CAL4104379.1"/>
    </source>
</evidence>
<feature type="compositionally biased region" description="Polar residues" evidence="1">
    <location>
        <begin position="1"/>
        <end position="16"/>
    </location>
</feature>
<keyword evidence="3" id="KW-1185">Reference proteome</keyword>
<sequence>DESTPNNKSVRFNQTSEIHEQSDMDMTCSPNSGNNSFLQNETSLNASGMDGADVNNLNNSVHHMQTLKEANTFLKTPGTSQRLKTFKKPNSGVIMGPPTIPDDENFTDGSNSPFTEMVGDCERPSIAPYMTPHSRQQVSVLKDALNRQLADLFD</sequence>
<gene>
    <name evidence="2" type="ORF">MNOR_LOCUS17758</name>
</gene>
<comment type="caution">
    <text evidence="2">The sequence shown here is derived from an EMBL/GenBank/DDBJ whole genome shotgun (WGS) entry which is preliminary data.</text>
</comment>